<feature type="transmembrane region" description="Helical" evidence="9">
    <location>
        <begin position="95"/>
        <end position="119"/>
    </location>
</feature>
<dbReference type="Gene3D" id="3.30.465.10">
    <property type="match status" value="1"/>
</dbReference>
<feature type="transmembrane region" description="Helical" evidence="9">
    <location>
        <begin position="131"/>
        <end position="153"/>
    </location>
</feature>
<organism evidence="13 14">
    <name type="scientific">Parabacteroides acidifaciens</name>
    <dbReference type="NCBI Taxonomy" id="2290935"/>
    <lineage>
        <taxon>Bacteria</taxon>
        <taxon>Pseudomonadati</taxon>
        <taxon>Bacteroidota</taxon>
        <taxon>Bacteroidia</taxon>
        <taxon>Bacteroidales</taxon>
        <taxon>Tannerellaceae</taxon>
        <taxon>Parabacteroides</taxon>
    </lineage>
</organism>
<keyword evidence="3" id="KW-0677">Repeat</keyword>
<dbReference type="CDD" id="cd04590">
    <property type="entry name" value="CBS_pair_CorC_HlyC_assoc"/>
    <property type="match status" value="1"/>
</dbReference>
<feature type="domain" description="CNNM transmembrane" evidence="11">
    <location>
        <begin position="1"/>
        <end position="196"/>
    </location>
</feature>
<evidence type="ECO:0000256" key="5">
    <source>
        <dbReference type="ARBA" id="ARBA00023122"/>
    </source>
</evidence>
<dbReference type="InterPro" id="IPR046342">
    <property type="entry name" value="CBS_dom_sf"/>
</dbReference>
<accession>A0A3D8HCA6</accession>
<dbReference type="SUPFAM" id="SSF56176">
    <property type="entry name" value="FAD-binding/transporter-associated domain-like"/>
    <property type="match status" value="1"/>
</dbReference>
<dbReference type="Pfam" id="PF03471">
    <property type="entry name" value="CorC_HlyC"/>
    <property type="match status" value="1"/>
</dbReference>
<comment type="caution">
    <text evidence="13">The sequence shown here is derived from an EMBL/GenBank/DDBJ whole genome shotgun (WGS) entry which is preliminary data.</text>
</comment>
<dbReference type="RefSeq" id="WP_115500255.1">
    <property type="nucleotide sequence ID" value="NZ_JACRTI010000036.1"/>
</dbReference>
<evidence type="ECO:0000256" key="7">
    <source>
        <dbReference type="PROSITE-ProRule" id="PRU00703"/>
    </source>
</evidence>
<evidence type="ECO:0000313" key="13">
    <source>
        <dbReference type="EMBL" id="RDU48511.1"/>
    </source>
</evidence>
<dbReference type="PANTHER" id="PTHR22777:SF17">
    <property type="entry name" value="UPF0053 PROTEIN SLL0260"/>
    <property type="match status" value="1"/>
</dbReference>
<evidence type="ECO:0000256" key="8">
    <source>
        <dbReference type="PROSITE-ProRule" id="PRU01193"/>
    </source>
</evidence>
<feature type="domain" description="CBS" evidence="10">
    <location>
        <begin position="215"/>
        <end position="275"/>
    </location>
</feature>
<evidence type="ECO:0000256" key="3">
    <source>
        <dbReference type="ARBA" id="ARBA00022737"/>
    </source>
</evidence>
<dbReference type="GO" id="GO:0005886">
    <property type="term" value="C:plasma membrane"/>
    <property type="evidence" value="ECO:0007669"/>
    <property type="project" value="TreeGrafter"/>
</dbReference>
<evidence type="ECO:0000256" key="2">
    <source>
        <dbReference type="ARBA" id="ARBA00022692"/>
    </source>
</evidence>
<keyword evidence="6 8" id="KW-0472">Membrane</keyword>
<sequence length="427" mass="47780">MEIVIIIGLILLNGLLSMSEIALVSARKARLELEAKRGNKSAQTALKLANEPDRFLSTIQIGITLIGILTGLYSGEAFAYDLAEHVRHVPFLEPYALGISKTTIVVVVTYLTLIVGELVPKRIGMGYAEKVSMLVAKPMNLLSMVASPFVWLLSKSTALTVKLIGTDSAEENKVTEEEIKAIVKEGFDGGEVQEVEQDIVERVFNLGDRKVGSIMTHRSELVWLDLTDSIEQIREKVQENLFNIYPVASGKFDEIKGVVYLKDLFGRIDEPGFSLEQVIRPAEFMPENQSVYNALEQFKQARAKYGIVTDEFGGIQGIVTLKDIMEGLIGQVPEVGEEAEIVQRADGSWLVDGQYSFYDFLEYFDLEDLYAEHDYNTLSGLILEILERVPKTGERLTWLNFEFEIVDMDGARIDKVLVKKLPEDEVS</sequence>
<proteinExistence type="predicted"/>
<dbReference type="PANTHER" id="PTHR22777">
    <property type="entry name" value="HEMOLYSIN-RELATED"/>
    <property type="match status" value="1"/>
</dbReference>
<dbReference type="InterPro" id="IPR002550">
    <property type="entry name" value="CNNM"/>
</dbReference>
<dbReference type="Proteomes" id="UP000256321">
    <property type="component" value="Unassembled WGS sequence"/>
</dbReference>
<keyword evidence="4 8" id="KW-1133">Transmembrane helix</keyword>
<feature type="domain" description="CBS" evidence="10">
    <location>
        <begin position="278"/>
        <end position="334"/>
    </location>
</feature>
<reference evidence="12 15" key="2">
    <citation type="submission" date="2020-08" db="EMBL/GenBank/DDBJ databases">
        <title>Genome public.</title>
        <authorList>
            <person name="Liu C."/>
            <person name="Sun Q."/>
        </authorList>
    </citation>
    <scope>NUCLEOTIDE SEQUENCE [LARGE SCALE GENOMIC DNA]</scope>
    <source>
        <strain evidence="12 15">426_9</strain>
    </source>
</reference>
<dbReference type="PROSITE" id="PS51371">
    <property type="entry name" value="CBS"/>
    <property type="match status" value="2"/>
</dbReference>
<name>A0A3D8HCA6_9BACT</name>
<evidence type="ECO:0000313" key="14">
    <source>
        <dbReference type="Proteomes" id="UP000256321"/>
    </source>
</evidence>
<dbReference type="InterPro" id="IPR016169">
    <property type="entry name" value="FAD-bd_PCMH_sub2"/>
</dbReference>
<dbReference type="AlphaFoldDB" id="A0A3D8HCA6"/>
<dbReference type="EMBL" id="JACRTI010000036">
    <property type="protein sequence ID" value="MBC8602760.1"/>
    <property type="molecule type" value="Genomic_DNA"/>
</dbReference>
<evidence type="ECO:0000256" key="9">
    <source>
        <dbReference type="SAM" id="Phobius"/>
    </source>
</evidence>
<dbReference type="InterPro" id="IPR044751">
    <property type="entry name" value="Ion_transp-like_CBS"/>
</dbReference>
<keyword evidence="2 8" id="KW-0812">Transmembrane</keyword>
<keyword evidence="5 7" id="KW-0129">CBS domain</keyword>
<dbReference type="Pfam" id="PF01595">
    <property type="entry name" value="CNNM"/>
    <property type="match status" value="1"/>
</dbReference>
<gene>
    <name evidence="13" type="ORF">DWU89_14015</name>
    <name evidence="12" type="ORF">H8784_13660</name>
</gene>
<evidence type="ECO:0000259" key="11">
    <source>
        <dbReference type="PROSITE" id="PS51846"/>
    </source>
</evidence>
<evidence type="ECO:0000256" key="6">
    <source>
        <dbReference type="ARBA" id="ARBA00023136"/>
    </source>
</evidence>
<dbReference type="InterPro" id="IPR005170">
    <property type="entry name" value="Transptr-assoc_dom"/>
</dbReference>
<dbReference type="InterPro" id="IPR036318">
    <property type="entry name" value="FAD-bd_PCMH-like_sf"/>
</dbReference>
<protein>
    <submittedName>
        <fullName evidence="13">HlyC/CorC family transporter</fullName>
    </submittedName>
</protein>
<dbReference type="EMBL" id="QREV01000036">
    <property type="protein sequence ID" value="RDU48511.1"/>
    <property type="molecule type" value="Genomic_DNA"/>
</dbReference>
<dbReference type="Pfam" id="PF00571">
    <property type="entry name" value="CBS"/>
    <property type="match status" value="2"/>
</dbReference>
<evidence type="ECO:0000313" key="15">
    <source>
        <dbReference type="Proteomes" id="UP000629596"/>
    </source>
</evidence>
<evidence type="ECO:0000313" key="12">
    <source>
        <dbReference type="EMBL" id="MBC8602760.1"/>
    </source>
</evidence>
<feature type="transmembrane region" description="Helical" evidence="9">
    <location>
        <begin position="55"/>
        <end position="75"/>
    </location>
</feature>
<reference evidence="13 14" key="1">
    <citation type="submission" date="2018-07" db="EMBL/GenBank/DDBJ databases">
        <title>Parabacteroides acidifaciens nov. sp., isolated from human feces.</title>
        <authorList>
            <person name="Wang Y.J."/>
        </authorList>
    </citation>
    <scope>NUCLEOTIDE SEQUENCE [LARGE SCALE GENOMIC DNA]</scope>
    <source>
        <strain evidence="13 14">426-9</strain>
    </source>
</reference>
<dbReference type="PROSITE" id="PS51846">
    <property type="entry name" value="CNNM"/>
    <property type="match status" value="1"/>
</dbReference>
<dbReference type="Proteomes" id="UP000629596">
    <property type="component" value="Unassembled WGS sequence"/>
</dbReference>
<evidence type="ECO:0000256" key="1">
    <source>
        <dbReference type="ARBA" id="ARBA00004141"/>
    </source>
</evidence>
<dbReference type="InterPro" id="IPR000644">
    <property type="entry name" value="CBS_dom"/>
</dbReference>
<comment type="subcellular location">
    <subcellularLocation>
        <location evidence="1">Membrane</location>
        <topology evidence="1">Multi-pass membrane protein</topology>
    </subcellularLocation>
</comment>
<dbReference type="GO" id="GO:0050660">
    <property type="term" value="F:flavin adenine dinucleotide binding"/>
    <property type="evidence" value="ECO:0007669"/>
    <property type="project" value="InterPro"/>
</dbReference>
<dbReference type="SMART" id="SM01091">
    <property type="entry name" value="CorC_HlyC"/>
    <property type="match status" value="1"/>
</dbReference>
<dbReference type="SUPFAM" id="SSF54631">
    <property type="entry name" value="CBS-domain pair"/>
    <property type="match status" value="1"/>
</dbReference>
<feature type="transmembrane region" description="Helical" evidence="9">
    <location>
        <begin position="6"/>
        <end position="26"/>
    </location>
</feature>
<evidence type="ECO:0000259" key="10">
    <source>
        <dbReference type="PROSITE" id="PS51371"/>
    </source>
</evidence>
<keyword evidence="15" id="KW-1185">Reference proteome</keyword>
<dbReference type="Gene3D" id="3.10.580.10">
    <property type="entry name" value="CBS-domain"/>
    <property type="match status" value="1"/>
</dbReference>
<evidence type="ECO:0000256" key="4">
    <source>
        <dbReference type="ARBA" id="ARBA00022989"/>
    </source>
</evidence>